<feature type="domain" description="Chromosomal replication initiator DnaA C-terminal" evidence="14">
    <location>
        <begin position="497"/>
        <end position="566"/>
    </location>
</feature>
<dbReference type="SMART" id="SM00382">
    <property type="entry name" value="AAA"/>
    <property type="match status" value="1"/>
</dbReference>
<dbReference type="RefSeq" id="WP_151901924.1">
    <property type="nucleotide sequence ID" value="NZ_CP045032.1"/>
</dbReference>
<dbReference type="OrthoDB" id="9807019at2"/>
<protein>
    <recommendedName>
        <fullName evidence="8 9">Chromosomal replication initiator protein DnaA</fullName>
    </recommendedName>
</protein>
<keyword evidence="2 8" id="KW-0963">Cytoplasm</keyword>
<gene>
    <name evidence="8 15" type="primary">dnaA</name>
    <name evidence="15" type="ORF">CUROG_00005</name>
</gene>
<comment type="similarity">
    <text evidence="1 8 11">Belongs to the DnaA family.</text>
</comment>
<dbReference type="PANTHER" id="PTHR30050:SF2">
    <property type="entry name" value="CHROMOSOMAL REPLICATION INITIATOR PROTEIN DNAA"/>
    <property type="match status" value="1"/>
</dbReference>
<reference evidence="16" key="1">
    <citation type="submission" date="2019-10" db="EMBL/GenBank/DDBJ databases">
        <title>Complete genome sequence of Corynebacterium urogenitalis DSM 108747, isolated from the genital tract of a cow.</title>
        <authorList>
            <person name="Ruckert C."/>
            <person name="Ballas P."/>
            <person name="Wagener K."/>
            <person name="Drillich M."/>
            <person name="Kaempfer P."/>
            <person name="Busse H.-J."/>
            <person name="Ehling-Schulz M."/>
        </authorList>
    </citation>
    <scope>NUCLEOTIDE SEQUENCE [LARGE SCALE GENOMIC DNA]</scope>
    <source>
        <strain evidence="16">LMM 1652</strain>
    </source>
</reference>
<dbReference type="PANTHER" id="PTHR30050">
    <property type="entry name" value="CHROMOSOMAL REPLICATION INITIATOR PROTEIN DNAA"/>
    <property type="match status" value="1"/>
</dbReference>
<feature type="region of interest" description="Disordered" evidence="12">
    <location>
        <begin position="100"/>
        <end position="252"/>
    </location>
</feature>
<evidence type="ECO:0000313" key="16">
    <source>
        <dbReference type="Proteomes" id="UP000326711"/>
    </source>
</evidence>
<evidence type="ECO:0000256" key="6">
    <source>
        <dbReference type="ARBA" id="ARBA00023121"/>
    </source>
</evidence>
<dbReference type="KEGG" id="cuo:CUROG_00005"/>
<comment type="caution">
    <text evidence="8">Lacks conserved residue(s) required for the propagation of feature annotation.</text>
</comment>
<accession>A0A5J6Z916</accession>
<keyword evidence="3 8" id="KW-0235">DNA replication</keyword>
<keyword evidence="16" id="KW-1185">Reference proteome</keyword>
<evidence type="ECO:0000256" key="2">
    <source>
        <dbReference type="ARBA" id="ARBA00022490"/>
    </source>
</evidence>
<dbReference type="Proteomes" id="UP000326711">
    <property type="component" value="Chromosome"/>
</dbReference>
<dbReference type="AlphaFoldDB" id="A0A5J6Z916"/>
<comment type="function">
    <text evidence="8 10">Plays an essential role in the initiation and regulation of chromosomal replication. ATP-DnaA binds to the origin of replication (oriC) to initiate formation of the DNA replication initiation complex once per cell cycle. Binds the DnaA box (a 9 base pair repeat at the origin) and separates the double-stranded (ds)DNA. Forms a right-handed helical filament on oriC DNA; dsDNA binds to the exterior of the filament while single-stranded (ss)DNA is stabiized in the filament's interior. The ATP-DnaA-oriC complex binds and stabilizes one strand of the AT-rich DNA unwinding element (DUE), permitting loading of DNA polymerase. After initiation quickly degrades to an ADP-DnaA complex that is not apt for DNA replication. Binds acidic phospholipids.</text>
</comment>
<evidence type="ECO:0000259" key="14">
    <source>
        <dbReference type="SMART" id="SM00760"/>
    </source>
</evidence>
<proteinExistence type="inferred from homology"/>
<sequence length="593" mass="66279">MNDSPSMSPEELFRHQWNDIMDRWMSAEAGDPEYPQLTGRQRSLLQQIRPIELAGRYMILEADSRYAREEVESNLRPKILTVFSRELERDIKLTIDVKQNDQLSGDAQPQQAGPGKVHSGGAPAHRASQSQHSSPSAAEHRPHSGEERFHRPQTTEPAAPTRQQLAEEHARGYEASLHGYDKEPSPNPEGWGHMASPSLDTTAPPTDPSVSGTGLASTQKENQEAHGGNAGQTHAGQTPRPAPQNNGVEEPHINPAYTFENFVTGSSNQLAYAACRAVAEYPGASYNPLLIWGESGLGKTHLLHAIGHYARELQPNMRIKYVSSEELTNDFINSISAGQRDDFKRRYRNLDLLIVDDTQFLQGKESTQEEFFHTFNALHQAGKQIVLSSDRPPQKLTTLEDRLRTRFESGLITDVQTPDLETRMAILSRKAESRNVELPQDVKELIASRYEKSIRELEGALTRVIAYCSLGHQPLSLQSATAALRDIMPDDADTEITPQLVIDVVAEFYNITSAEILGKGRARTIANARQIGMYLCRELTDLSLPKVGAAFGGRDHTTVMYAERRINDKIQEDHKTFNEVQELTQRIKTRARN</sequence>
<dbReference type="FunFam" id="3.40.50.300:FF:000668">
    <property type="entry name" value="Chromosomal replication initiator protein DnaA"/>
    <property type="match status" value="1"/>
</dbReference>
<evidence type="ECO:0000256" key="10">
    <source>
        <dbReference type="RuleBase" id="RU000577"/>
    </source>
</evidence>
<dbReference type="Pfam" id="PF00308">
    <property type="entry name" value="Bac_DnaA"/>
    <property type="match status" value="1"/>
</dbReference>
<dbReference type="GO" id="GO:0005886">
    <property type="term" value="C:plasma membrane"/>
    <property type="evidence" value="ECO:0007669"/>
    <property type="project" value="TreeGrafter"/>
</dbReference>
<feature type="region of interest" description="Domain I, interacts with DnaA modulators" evidence="8">
    <location>
        <begin position="1"/>
        <end position="176"/>
    </location>
</feature>
<feature type="compositionally biased region" description="Polar residues" evidence="12">
    <location>
        <begin position="100"/>
        <end position="111"/>
    </location>
</feature>
<feature type="compositionally biased region" description="Polar residues" evidence="12">
    <location>
        <begin position="152"/>
        <end position="164"/>
    </location>
</feature>
<comment type="domain">
    <text evidence="8">Domain I is involved in oligomerization and binding regulators, domain II is flexibile and of varying length in different bacteria, domain III forms the AAA+ region, while domain IV binds dsDNA.</text>
</comment>
<evidence type="ECO:0000256" key="8">
    <source>
        <dbReference type="HAMAP-Rule" id="MF_00377"/>
    </source>
</evidence>
<dbReference type="SUPFAM" id="SSF48295">
    <property type="entry name" value="TrpR-like"/>
    <property type="match status" value="1"/>
</dbReference>
<evidence type="ECO:0000259" key="13">
    <source>
        <dbReference type="SMART" id="SM00382"/>
    </source>
</evidence>
<evidence type="ECO:0000256" key="3">
    <source>
        <dbReference type="ARBA" id="ARBA00022705"/>
    </source>
</evidence>
<dbReference type="NCBIfam" id="NF010686">
    <property type="entry name" value="PRK14086.1"/>
    <property type="match status" value="1"/>
</dbReference>
<dbReference type="InterPro" id="IPR013159">
    <property type="entry name" value="DnaA_C"/>
</dbReference>
<feature type="binding site" evidence="8">
    <location>
        <position position="296"/>
    </location>
    <ligand>
        <name>ATP</name>
        <dbReference type="ChEBI" id="CHEBI:30616"/>
    </ligand>
</feature>
<dbReference type="SMART" id="SM00760">
    <property type="entry name" value="Bac_DnaA_C"/>
    <property type="match status" value="1"/>
</dbReference>
<dbReference type="Gene3D" id="3.40.50.300">
    <property type="entry name" value="P-loop containing nucleotide triphosphate hydrolases"/>
    <property type="match status" value="1"/>
</dbReference>
<feature type="region of interest" description="Domain III, AAA+ region" evidence="8">
    <location>
        <begin position="252"/>
        <end position="468"/>
    </location>
</feature>
<evidence type="ECO:0000256" key="4">
    <source>
        <dbReference type="ARBA" id="ARBA00022741"/>
    </source>
</evidence>
<dbReference type="InterPro" id="IPR003593">
    <property type="entry name" value="AAA+_ATPase"/>
</dbReference>
<dbReference type="GO" id="GO:0003688">
    <property type="term" value="F:DNA replication origin binding"/>
    <property type="evidence" value="ECO:0007669"/>
    <property type="project" value="UniProtKB-UniRule"/>
</dbReference>
<feature type="binding site" evidence="8">
    <location>
        <position position="299"/>
    </location>
    <ligand>
        <name>ATP</name>
        <dbReference type="ChEBI" id="CHEBI:30616"/>
    </ligand>
</feature>
<dbReference type="GO" id="GO:0006270">
    <property type="term" value="P:DNA replication initiation"/>
    <property type="evidence" value="ECO:0007669"/>
    <property type="project" value="UniProtKB-UniRule"/>
</dbReference>
<feature type="domain" description="AAA+ ATPase" evidence="13">
    <location>
        <begin position="285"/>
        <end position="413"/>
    </location>
</feature>
<name>A0A5J6Z916_9CORY</name>
<dbReference type="SUPFAM" id="SSF52540">
    <property type="entry name" value="P-loop containing nucleoside triphosphate hydrolases"/>
    <property type="match status" value="1"/>
</dbReference>
<evidence type="ECO:0000256" key="12">
    <source>
        <dbReference type="SAM" id="MobiDB-lite"/>
    </source>
</evidence>
<dbReference type="GO" id="GO:0006275">
    <property type="term" value="P:regulation of DNA replication"/>
    <property type="evidence" value="ECO:0007669"/>
    <property type="project" value="UniProtKB-UniRule"/>
</dbReference>
<dbReference type="InterPro" id="IPR013317">
    <property type="entry name" value="DnaA_dom"/>
</dbReference>
<dbReference type="PRINTS" id="PR00051">
    <property type="entry name" value="DNAA"/>
</dbReference>
<feature type="compositionally biased region" description="Basic and acidic residues" evidence="12">
    <location>
        <begin position="138"/>
        <end position="150"/>
    </location>
</feature>
<dbReference type="InterPro" id="IPR001957">
    <property type="entry name" value="Chromosome_initiator_DnaA"/>
</dbReference>
<evidence type="ECO:0000256" key="9">
    <source>
        <dbReference type="NCBIfam" id="TIGR00362"/>
    </source>
</evidence>
<comment type="subcellular location">
    <subcellularLocation>
        <location evidence="8">Cytoplasm</location>
    </subcellularLocation>
</comment>
<dbReference type="InterPro" id="IPR020591">
    <property type="entry name" value="Chromosome_initiator_DnaA-like"/>
</dbReference>
<comment type="subunit">
    <text evidence="8">Oligomerizes as a right-handed, spiral filament on DNA at oriC.</text>
</comment>
<organism evidence="15 16">
    <name type="scientific">Corynebacterium urogenitale</name>
    <dbReference type="NCBI Taxonomy" id="2487892"/>
    <lineage>
        <taxon>Bacteria</taxon>
        <taxon>Bacillati</taxon>
        <taxon>Actinomycetota</taxon>
        <taxon>Actinomycetes</taxon>
        <taxon>Mycobacteriales</taxon>
        <taxon>Corynebacteriaceae</taxon>
        <taxon>Corynebacterium</taxon>
    </lineage>
</organism>
<dbReference type="Pfam" id="PF08299">
    <property type="entry name" value="Bac_DnaA_C"/>
    <property type="match status" value="1"/>
</dbReference>
<dbReference type="InterPro" id="IPR027417">
    <property type="entry name" value="P-loop_NTPase"/>
</dbReference>
<keyword evidence="4 8" id="KW-0547">Nucleotide-binding</keyword>
<dbReference type="InterPro" id="IPR010921">
    <property type="entry name" value="Trp_repressor/repl_initiator"/>
</dbReference>
<dbReference type="CDD" id="cd06571">
    <property type="entry name" value="Bac_DnaA_C"/>
    <property type="match status" value="1"/>
</dbReference>
<dbReference type="GO" id="GO:0008289">
    <property type="term" value="F:lipid binding"/>
    <property type="evidence" value="ECO:0007669"/>
    <property type="project" value="UniProtKB-KW"/>
</dbReference>
<evidence type="ECO:0000256" key="1">
    <source>
        <dbReference type="ARBA" id="ARBA00006583"/>
    </source>
</evidence>
<feature type="binding site" evidence="8">
    <location>
        <position position="298"/>
    </location>
    <ligand>
        <name>ATP</name>
        <dbReference type="ChEBI" id="CHEBI:30616"/>
    </ligand>
</feature>
<keyword evidence="6 8" id="KW-0446">Lipid-binding</keyword>
<evidence type="ECO:0000256" key="7">
    <source>
        <dbReference type="ARBA" id="ARBA00023125"/>
    </source>
</evidence>
<dbReference type="Gene3D" id="1.10.1750.10">
    <property type="match status" value="1"/>
</dbReference>
<feature type="region of interest" description="Domain IV, binds dsDNA" evidence="8">
    <location>
        <begin position="469"/>
        <end position="593"/>
    </location>
</feature>
<dbReference type="GO" id="GO:0005524">
    <property type="term" value="F:ATP binding"/>
    <property type="evidence" value="ECO:0007669"/>
    <property type="project" value="UniProtKB-UniRule"/>
</dbReference>
<dbReference type="NCBIfam" id="TIGR00362">
    <property type="entry name" value="DnaA"/>
    <property type="match status" value="1"/>
</dbReference>
<dbReference type="GO" id="GO:0005737">
    <property type="term" value="C:cytoplasm"/>
    <property type="evidence" value="ECO:0007669"/>
    <property type="project" value="UniProtKB-SubCell"/>
</dbReference>
<evidence type="ECO:0000256" key="11">
    <source>
        <dbReference type="RuleBase" id="RU004227"/>
    </source>
</evidence>
<dbReference type="HAMAP" id="MF_00377">
    <property type="entry name" value="DnaA_bact"/>
    <property type="match status" value="1"/>
</dbReference>
<dbReference type="EMBL" id="CP045032">
    <property type="protein sequence ID" value="QFQ01410.1"/>
    <property type="molecule type" value="Genomic_DNA"/>
</dbReference>
<dbReference type="FunFam" id="1.10.1750.10:FF:000002">
    <property type="entry name" value="Chromosomal replication initiator protein DnaA"/>
    <property type="match status" value="1"/>
</dbReference>
<dbReference type="Gene3D" id="1.10.8.60">
    <property type="match status" value="1"/>
</dbReference>
<feature type="compositionally biased region" description="Polar residues" evidence="12">
    <location>
        <begin position="198"/>
        <end position="220"/>
    </location>
</feature>
<dbReference type="CDD" id="cd00009">
    <property type="entry name" value="AAA"/>
    <property type="match status" value="1"/>
</dbReference>
<evidence type="ECO:0000313" key="15">
    <source>
        <dbReference type="EMBL" id="QFQ01410.1"/>
    </source>
</evidence>
<feature type="binding site" evidence="8">
    <location>
        <position position="300"/>
    </location>
    <ligand>
        <name>ATP</name>
        <dbReference type="ChEBI" id="CHEBI:30616"/>
    </ligand>
</feature>
<keyword evidence="5 8" id="KW-0067">ATP-binding</keyword>
<keyword evidence="7 8" id="KW-0238">DNA-binding</keyword>
<feature type="compositionally biased region" description="Low complexity" evidence="12">
    <location>
        <begin position="122"/>
        <end position="137"/>
    </location>
</feature>
<evidence type="ECO:0000256" key="5">
    <source>
        <dbReference type="ARBA" id="ARBA00022840"/>
    </source>
</evidence>